<accession>A0ABR0FF05</accession>
<proteinExistence type="predicted"/>
<dbReference type="EMBL" id="JAFFGZ010000007">
    <property type="protein sequence ID" value="KAK4642558.1"/>
    <property type="molecule type" value="Genomic_DNA"/>
</dbReference>
<gene>
    <name evidence="1" type="ORF">QC761_509960</name>
</gene>
<evidence type="ECO:0000313" key="1">
    <source>
        <dbReference type="EMBL" id="KAK4642558.1"/>
    </source>
</evidence>
<name>A0ABR0FF05_9PEZI</name>
<dbReference type="Proteomes" id="UP001322138">
    <property type="component" value="Unassembled WGS sequence"/>
</dbReference>
<dbReference type="GeneID" id="87899685"/>
<organism evidence="1 2">
    <name type="scientific">Podospora bellae-mahoneyi</name>
    <dbReference type="NCBI Taxonomy" id="2093777"/>
    <lineage>
        <taxon>Eukaryota</taxon>
        <taxon>Fungi</taxon>
        <taxon>Dikarya</taxon>
        <taxon>Ascomycota</taxon>
        <taxon>Pezizomycotina</taxon>
        <taxon>Sordariomycetes</taxon>
        <taxon>Sordariomycetidae</taxon>
        <taxon>Sordariales</taxon>
        <taxon>Podosporaceae</taxon>
        <taxon>Podospora</taxon>
    </lineage>
</organism>
<evidence type="ECO:0000313" key="2">
    <source>
        <dbReference type="Proteomes" id="UP001322138"/>
    </source>
</evidence>
<protein>
    <submittedName>
        <fullName evidence="1">Uncharacterized protein</fullName>
    </submittedName>
</protein>
<reference evidence="1 2" key="1">
    <citation type="journal article" date="2023" name="bioRxiv">
        <title>High-quality genome assemblies of four members of thePodospora anserinaspecies complex.</title>
        <authorList>
            <person name="Ament-Velasquez S.L."/>
            <person name="Vogan A.A."/>
            <person name="Wallerman O."/>
            <person name="Hartmann F."/>
            <person name="Gautier V."/>
            <person name="Silar P."/>
            <person name="Giraud T."/>
            <person name="Johannesson H."/>
        </authorList>
    </citation>
    <scope>NUCLEOTIDE SEQUENCE [LARGE SCALE GENOMIC DNA]</scope>
    <source>
        <strain evidence="1 2">CBS 112042</strain>
    </source>
</reference>
<keyword evidence="2" id="KW-1185">Reference proteome</keyword>
<comment type="caution">
    <text evidence="1">The sequence shown here is derived from an EMBL/GenBank/DDBJ whole genome shotgun (WGS) entry which is preliminary data.</text>
</comment>
<sequence length="165" mass="18557">MPTPEAGNILSIPAYTPDADSALQEITWSQSLRTKKANYYIVKAKNITQNQADVLLYIQDIFYKDESSPTHLSKLPDAKKEGDNFILPINDKFQYGQKNAQGENRWLVLHDKDNKLYQHRFIVATVQGHAAEWAKTLANSFGAGELASQVTSIGKSFVGHYLHTF</sequence>
<dbReference type="RefSeq" id="XP_062731534.1">
    <property type="nucleotide sequence ID" value="XM_062880203.1"/>
</dbReference>